<keyword evidence="2" id="KW-1185">Reference proteome</keyword>
<evidence type="ECO:0000313" key="1">
    <source>
        <dbReference type="EMBL" id="MDJ1501209.1"/>
    </source>
</evidence>
<organism evidence="1 2">
    <name type="scientific">Xanthocytophaga agilis</name>
    <dbReference type="NCBI Taxonomy" id="3048010"/>
    <lineage>
        <taxon>Bacteria</taxon>
        <taxon>Pseudomonadati</taxon>
        <taxon>Bacteroidota</taxon>
        <taxon>Cytophagia</taxon>
        <taxon>Cytophagales</taxon>
        <taxon>Rhodocytophagaceae</taxon>
        <taxon>Xanthocytophaga</taxon>
    </lineage>
</organism>
<dbReference type="AlphaFoldDB" id="A0AAE3R010"/>
<sequence>MDKLEQTILEINTFVRKDLWQDFQVSVFEYGSLKIVGGIDLSSNHTIEITFIATSFMEINYEWMTDTSKDMLMLASDEENFYLNARYQIEEGYTLFKIIPKYFEEQEDFGFFVAAKDISFKTEKVYYFPPNTETDL</sequence>
<reference evidence="1" key="1">
    <citation type="submission" date="2023-05" db="EMBL/GenBank/DDBJ databases">
        <authorList>
            <person name="Zhang X."/>
        </authorList>
    </citation>
    <scope>NUCLEOTIDE SEQUENCE</scope>
    <source>
        <strain evidence="1">BD1B2-1</strain>
    </source>
</reference>
<comment type="caution">
    <text evidence="1">The sequence shown here is derived from an EMBL/GenBank/DDBJ whole genome shotgun (WGS) entry which is preliminary data.</text>
</comment>
<name>A0AAE3R010_9BACT</name>
<dbReference type="RefSeq" id="WP_314510702.1">
    <property type="nucleotide sequence ID" value="NZ_JASJOU010000003.1"/>
</dbReference>
<dbReference type="EMBL" id="JASJOU010000003">
    <property type="protein sequence ID" value="MDJ1501209.1"/>
    <property type="molecule type" value="Genomic_DNA"/>
</dbReference>
<evidence type="ECO:0000313" key="2">
    <source>
        <dbReference type="Proteomes" id="UP001232063"/>
    </source>
</evidence>
<proteinExistence type="predicted"/>
<dbReference type="Proteomes" id="UP001232063">
    <property type="component" value="Unassembled WGS sequence"/>
</dbReference>
<gene>
    <name evidence="1" type="ORF">QNI22_11145</name>
</gene>
<accession>A0AAE3R010</accession>
<protein>
    <submittedName>
        <fullName evidence="1">Uncharacterized protein</fullName>
    </submittedName>
</protein>